<reference evidence="4" key="1">
    <citation type="submission" date="2018-03" db="EMBL/GenBank/DDBJ databases">
        <authorList>
            <person name="Navarro De La Torre S."/>
        </authorList>
    </citation>
    <scope>NUCLEOTIDE SEQUENCE [LARGE SCALE GENOMIC DNA]</scope>
    <source>
        <strain evidence="4">EAod3</strain>
    </source>
</reference>
<dbReference type="Proteomes" id="UP000244934">
    <property type="component" value="Unassembled WGS sequence"/>
</dbReference>
<proteinExistence type="predicted"/>
<gene>
    <name evidence="3" type="ORF">KSP9073_02663</name>
</gene>
<feature type="domain" description="DUF1285" evidence="2">
    <location>
        <begin position="84"/>
        <end position="176"/>
    </location>
</feature>
<keyword evidence="4" id="KW-1185">Reference proteome</keyword>
<evidence type="ECO:0000313" key="3">
    <source>
        <dbReference type="EMBL" id="SPJ34622.1"/>
    </source>
</evidence>
<dbReference type="InterPro" id="IPR048341">
    <property type="entry name" value="DUF1285_N"/>
</dbReference>
<dbReference type="Gene3D" id="3.10.540.10">
    <property type="entry name" value="duf1285 like domain"/>
    <property type="match status" value="1"/>
</dbReference>
<evidence type="ECO:0008006" key="5">
    <source>
        <dbReference type="Google" id="ProtNLM"/>
    </source>
</evidence>
<evidence type="ECO:0000259" key="2">
    <source>
        <dbReference type="Pfam" id="PF21028"/>
    </source>
</evidence>
<name>A0A2R8CP71_9GAMM</name>
<protein>
    <recommendedName>
        <fullName evidence="5">DUF1285 domain-containing protein</fullName>
    </recommendedName>
</protein>
<evidence type="ECO:0000259" key="1">
    <source>
        <dbReference type="Pfam" id="PF06938"/>
    </source>
</evidence>
<dbReference type="InterPro" id="IPR023361">
    <property type="entry name" value="DUF1285_beta_roll_sf"/>
</dbReference>
<dbReference type="RefSeq" id="WP_165814259.1">
    <property type="nucleotide sequence ID" value="NZ_ONZI01000004.1"/>
</dbReference>
<dbReference type="Gene3D" id="2.30.270.10">
    <property type="entry name" value="duf1285 protein"/>
    <property type="match status" value="1"/>
</dbReference>
<evidence type="ECO:0000313" key="4">
    <source>
        <dbReference type="Proteomes" id="UP000244934"/>
    </source>
</evidence>
<organism evidence="3 4">
    <name type="scientific">Kushneria phyllosphaerae</name>
    <dbReference type="NCBI Taxonomy" id="2100822"/>
    <lineage>
        <taxon>Bacteria</taxon>
        <taxon>Pseudomonadati</taxon>
        <taxon>Pseudomonadota</taxon>
        <taxon>Gammaproteobacteria</taxon>
        <taxon>Oceanospirillales</taxon>
        <taxon>Halomonadaceae</taxon>
        <taxon>Kushneria</taxon>
    </lineage>
</organism>
<dbReference type="EMBL" id="ONZI01000004">
    <property type="protein sequence ID" value="SPJ34622.1"/>
    <property type="molecule type" value="Genomic_DNA"/>
</dbReference>
<dbReference type="Pfam" id="PF06938">
    <property type="entry name" value="DUF1285_N"/>
    <property type="match status" value="1"/>
</dbReference>
<dbReference type="AlphaFoldDB" id="A0A2R8CP71"/>
<dbReference type="InterPro" id="IPR048342">
    <property type="entry name" value="DUF1285_C"/>
</dbReference>
<dbReference type="Pfam" id="PF21028">
    <property type="entry name" value="DUF1285_C"/>
    <property type="match status" value="1"/>
</dbReference>
<feature type="domain" description="DUF1285" evidence="1">
    <location>
        <begin position="17"/>
        <end position="82"/>
    </location>
</feature>
<sequence length="190" mass="21507">MSLERLLTVQTNDQPLPLEEWDPVLSGALDIRVDRSGIWWHEGAKVAHPRVLRTLSRLLRCEADGHYYLVTPAEKWRIQVEEYPLLIVEAARQEDTATGPGWLLTTQTGEHATLDSHCRLITDDETDIPRVIWRHGLSARLSRQCWYYLVEQAECFEDAQGRLHMGLQSGGHWHALGAPVAPDDTPASPS</sequence>
<accession>A0A2R8CP71</accession>